<evidence type="ECO:0000256" key="3">
    <source>
        <dbReference type="ARBA" id="ARBA00022989"/>
    </source>
</evidence>
<evidence type="ECO:0000313" key="9">
    <source>
        <dbReference type="Proteomes" id="UP000198233"/>
    </source>
</evidence>
<feature type="domain" description="O-antigen ligase-related" evidence="6">
    <location>
        <begin position="193"/>
        <end position="336"/>
    </location>
</feature>
<protein>
    <recommendedName>
        <fullName evidence="10">Virulence factor membrane-bound polymerase C-terminal domain-containing protein</fullName>
    </recommendedName>
</protein>
<dbReference type="EMBL" id="CP022272">
    <property type="protein sequence ID" value="ASJ98127.1"/>
    <property type="molecule type" value="Genomic_DNA"/>
</dbReference>
<evidence type="ECO:0000256" key="1">
    <source>
        <dbReference type="ARBA" id="ARBA00004141"/>
    </source>
</evidence>
<evidence type="ECO:0000259" key="6">
    <source>
        <dbReference type="Pfam" id="PF04932"/>
    </source>
</evidence>
<keyword evidence="2 5" id="KW-0812">Transmembrane</keyword>
<feature type="transmembrane region" description="Helical" evidence="5">
    <location>
        <begin position="321"/>
        <end position="345"/>
    </location>
</feature>
<evidence type="ECO:0000259" key="7">
    <source>
        <dbReference type="Pfam" id="PF11846"/>
    </source>
</evidence>
<dbReference type="InterPro" id="IPR051533">
    <property type="entry name" value="WaaL-like"/>
</dbReference>
<comment type="subcellular location">
    <subcellularLocation>
        <location evidence="1">Membrane</location>
        <topology evidence="1">Multi-pass membrane protein</topology>
    </subcellularLocation>
</comment>
<dbReference type="AlphaFoldDB" id="A0AAC9U3H8"/>
<dbReference type="PANTHER" id="PTHR37422:SF21">
    <property type="entry name" value="EXOQ-LIKE PROTEIN"/>
    <property type="match status" value="1"/>
</dbReference>
<accession>A0AAC9U3H8</accession>
<feature type="transmembrane region" description="Helical" evidence="5">
    <location>
        <begin position="90"/>
        <end position="111"/>
    </location>
</feature>
<gene>
    <name evidence="8" type="ORF">CFF01_16855</name>
</gene>
<feature type="transmembrane region" description="Helical" evidence="5">
    <location>
        <begin position="158"/>
        <end position="175"/>
    </location>
</feature>
<dbReference type="Proteomes" id="UP000198233">
    <property type="component" value="Chromosome"/>
</dbReference>
<dbReference type="RefSeq" id="WP_088905555.1">
    <property type="nucleotide sequence ID" value="NZ_CP022272.1"/>
</dbReference>
<dbReference type="InterPro" id="IPR007016">
    <property type="entry name" value="O-antigen_ligase-rel_domated"/>
</dbReference>
<evidence type="ECO:0000256" key="5">
    <source>
        <dbReference type="SAM" id="Phobius"/>
    </source>
</evidence>
<evidence type="ECO:0000313" key="8">
    <source>
        <dbReference type="EMBL" id="ASJ98127.1"/>
    </source>
</evidence>
<organism evidence="8 9">
    <name type="scientific">Shewanella marisflavi</name>
    <dbReference type="NCBI Taxonomy" id="260364"/>
    <lineage>
        <taxon>Bacteria</taxon>
        <taxon>Pseudomonadati</taxon>
        <taxon>Pseudomonadota</taxon>
        <taxon>Gammaproteobacteria</taxon>
        <taxon>Alteromonadales</taxon>
        <taxon>Shewanellaceae</taxon>
        <taxon>Shewanella</taxon>
    </lineage>
</organism>
<feature type="transmembrane region" description="Helical" evidence="5">
    <location>
        <begin position="352"/>
        <end position="369"/>
    </location>
</feature>
<feature type="transmembrane region" description="Helical" evidence="5">
    <location>
        <begin position="375"/>
        <end position="393"/>
    </location>
</feature>
<dbReference type="GO" id="GO:0016020">
    <property type="term" value="C:membrane"/>
    <property type="evidence" value="ECO:0007669"/>
    <property type="project" value="UniProtKB-SubCell"/>
</dbReference>
<dbReference type="Pfam" id="PF04932">
    <property type="entry name" value="Wzy_C"/>
    <property type="match status" value="1"/>
</dbReference>
<sequence length="559" mass="63756">MTTATQRYFYIVFALLFAVGMHYYQYNFGGFGLQLPFNLIAWSLLSILIGISLWNISLTKKIIYSNLLVATLIFAATLFIPPLYNNNDLINVSSGRLLGLIGGALFLFCLYQINLNRKTTSNLASWIIIAVLIESIIAIYQKYFAFIEPVGVFQQRNVASTFFVSGIALCAYLIAKIDENQPKHQALIYLTSYLAAWVVILIGSKTATISLFIVLASTAPLLYKRSPTNSLRLWYFFLIAGLSTPLLANIADHNFVPREIVDHHRPAIYSISYHIFNTNWLAGTGYGSFESVFLKAQANYHNFVNINLPWVYNLEHPHNEILLWAIEGGVLTTISIFAYLTFVLIKLANRGWRELLFYFGILFPISFHTQTELPFYHAAILWISLLTCLYIMDREAPHKSIRIYKTKLHFTPKIAAIIIPLIVCSFMMTGIYNVTMINKYAKSEISQEELASSIVNTYQLSPNLRFELLIKPILLANTKESTLEFISKTEALLKAHPREKFYQALIEAYYKSSNFTKLKLTCQELYKLYPPQAKNGKVQELQLPLNDITAQMCNLKNFS</sequence>
<feature type="transmembrane region" description="Helical" evidence="5">
    <location>
        <begin position="414"/>
        <end position="434"/>
    </location>
</feature>
<feature type="transmembrane region" description="Helical" evidence="5">
    <location>
        <begin position="7"/>
        <end position="25"/>
    </location>
</feature>
<dbReference type="KEGG" id="smav:CFF01_16855"/>
<evidence type="ECO:0008006" key="10">
    <source>
        <dbReference type="Google" id="ProtNLM"/>
    </source>
</evidence>
<dbReference type="PANTHER" id="PTHR37422">
    <property type="entry name" value="TEICHURONIC ACID BIOSYNTHESIS PROTEIN TUAE"/>
    <property type="match status" value="1"/>
</dbReference>
<keyword evidence="4 5" id="KW-0472">Membrane</keyword>
<feature type="transmembrane region" description="Helical" evidence="5">
    <location>
        <begin position="123"/>
        <end position="146"/>
    </location>
</feature>
<evidence type="ECO:0000256" key="4">
    <source>
        <dbReference type="ARBA" id="ARBA00023136"/>
    </source>
</evidence>
<reference evidence="8 9" key="1">
    <citation type="submission" date="2017-06" db="EMBL/GenBank/DDBJ databases">
        <title>Complete genome sequence of Shewanella marisflavi EP1 associated with anaerobic 2,4-dinitrotoluene reduction and salt tolerance.</title>
        <authorList>
            <person name="Huang J."/>
        </authorList>
    </citation>
    <scope>NUCLEOTIDE SEQUENCE [LARGE SCALE GENOMIC DNA]</scope>
    <source>
        <strain evidence="8 9">EP1</strain>
    </source>
</reference>
<proteinExistence type="predicted"/>
<evidence type="ECO:0000256" key="2">
    <source>
        <dbReference type="ARBA" id="ARBA00022692"/>
    </source>
</evidence>
<feature type="transmembrane region" description="Helical" evidence="5">
    <location>
        <begin position="37"/>
        <end position="56"/>
    </location>
</feature>
<feature type="domain" description="Virulence factor membrane-bound polymerase C-terminal" evidence="7">
    <location>
        <begin position="358"/>
        <end position="534"/>
    </location>
</feature>
<dbReference type="Pfam" id="PF11846">
    <property type="entry name" value="Wzy_C_2"/>
    <property type="match status" value="1"/>
</dbReference>
<feature type="transmembrane region" description="Helical" evidence="5">
    <location>
        <begin position="233"/>
        <end position="251"/>
    </location>
</feature>
<name>A0AAC9U3H8_9GAMM</name>
<feature type="transmembrane region" description="Helical" evidence="5">
    <location>
        <begin position="63"/>
        <end position="84"/>
    </location>
</feature>
<keyword evidence="3 5" id="KW-1133">Transmembrane helix</keyword>
<dbReference type="InterPro" id="IPR021797">
    <property type="entry name" value="Wzy_C_2"/>
</dbReference>